<dbReference type="Gene3D" id="2.60.120.430">
    <property type="entry name" value="Galactose-binding lectin"/>
    <property type="match status" value="1"/>
</dbReference>
<dbReference type="AlphaFoldDB" id="A0A7L4ZWK7"/>
<comment type="caution">
    <text evidence="1">The sequence shown here is derived from an EMBL/GenBank/DDBJ whole genome shotgun (WGS) entry which is preliminary data.</text>
</comment>
<organism evidence="1 2">
    <name type="scientific">Hymenobacter busanensis</name>
    <dbReference type="NCBI Taxonomy" id="2607656"/>
    <lineage>
        <taxon>Bacteria</taxon>
        <taxon>Pseudomonadati</taxon>
        <taxon>Bacteroidota</taxon>
        <taxon>Cytophagia</taxon>
        <taxon>Cytophagales</taxon>
        <taxon>Hymenobacteraceae</taxon>
        <taxon>Hymenobacter</taxon>
    </lineage>
</organism>
<evidence type="ECO:0000313" key="2">
    <source>
        <dbReference type="Proteomes" id="UP000326380"/>
    </source>
</evidence>
<sequence length="134" mass="14640">MQHPAPLAQGQSLETTVQARLPWNATGAYLLRGHRYRLSVPPGQTWLDAHIESGPEGQPGQGIQRLAGWLRRAPFPWFALVGAIGPDGPPFLIGSGVAEFRPAADGELLCYANDARLFYGNNHGTMRLLITRLE</sequence>
<reference evidence="1 2" key="1">
    <citation type="submission" date="2019-09" db="EMBL/GenBank/DDBJ databases">
        <title>Genome sequence of Hymenobacter sp. M3.</title>
        <authorList>
            <person name="Srinivasan S."/>
        </authorList>
    </citation>
    <scope>NUCLEOTIDE SEQUENCE [LARGE SCALE GENOMIC DNA]</scope>
    <source>
        <strain evidence="1 2">M3</strain>
    </source>
</reference>
<name>A0A7L4ZWK7_9BACT</name>
<gene>
    <name evidence="1" type="ORF">F0P96_11200</name>
</gene>
<dbReference type="RefSeq" id="WP_151078978.1">
    <property type="nucleotide sequence ID" value="NZ_CP047647.1"/>
</dbReference>
<proteinExistence type="predicted"/>
<protein>
    <submittedName>
        <fullName evidence="1">Uncharacterized protein</fullName>
    </submittedName>
</protein>
<keyword evidence="2" id="KW-1185">Reference proteome</keyword>
<dbReference type="EMBL" id="VTWU01000004">
    <property type="protein sequence ID" value="KAA9332051.1"/>
    <property type="molecule type" value="Genomic_DNA"/>
</dbReference>
<accession>A0A7L4ZWK7</accession>
<dbReference type="Proteomes" id="UP000326380">
    <property type="component" value="Unassembled WGS sequence"/>
</dbReference>
<evidence type="ECO:0000313" key="1">
    <source>
        <dbReference type="EMBL" id="KAA9332051.1"/>
    </source>
</evidence>